<keyword evidence="6" id="KW-0564">Palmitate</keyword>
<dbReference type="AlphaFoldDB" id="A0A163M2B4"/>
<dbReference type="InterPro" id="IPR046953">
    <property type="entry name" value="Spore_GerAC-like_C"/>
</dbReference>
<comment type="subcellular location">
    <subcellularLocation>
        <location evidence="1">Membrane</location>
        <topology evidence="1">Lipid-anchor</topology>
    </subcellularLocation>
</comment>
<evidence type="ECO:0000259" key="9">
    <source>
        <dbReference type="Pfam" id="PF25198"/>
    </source>
</evidence>
<proteinExistence type="inferred from homology"/>
<dbReference type="PANTHER" id="PTHR35789:SF1">
    <property type="entry name" value="SPORE GERMINATION PROTEIN B3"/>
    <property type="match status" value="1"/>
</dbReference>
<protein>
    <submittedName>
        <fullName evidence="10">Spore gernimation protein GerC</fullName>
    </submittedName>
</protein>
<organism evidence="10 11">
    <name type="scientific">Paenibacillus glucanolyticus</name>
    <dbReference type="NCBI Taxonomy" id="59843"/>
    <lineage>
        <taxon>Bacteria</taxon>
        <taxon>Bacillati</taxon>
        <taxon>Bacillota</taxon>
        <taxon>Bacilli</taxon>
        <taxon>Bacillales</taxon>
        <taxon>Paenibacillaceae</taxon>
        <taxon>Paenibacillus</taxon>
    </lineage>
</organism>
<evidence type="ECO:0000256" key="4">
    <source>
        <dbReference type="ARBA" id="ARBA00022729"/>
    </source>
</evidence>
<dbReference type="InterPro" id="IPR038501">
    <property type="entry name" value="Spore_GerAC_C_sf"/>
</dbReference>
<evidence type="ECO:0000256" key="5">
    <source>
        <dbReference type="ARBA" id="ARBA00023136"/>
    </source>
</evidence>
<evidence type="ECO:0000256" key="3">
    <source>
        <dbReference type="ARBA" id="ARBA00022544"/>
    </source>
</evidence>
<evidence type="ECO:0000256" key="1">
    <source>
        <dbReference type="ARBA" id="ARBA00004635"/>
    </source>
</evidence>
<dbReference type="Pfam" id="PF05504">
    <property type="entry name" value="Spore_GerAC"/>
    <property type="match status" value="1"/>
</dbReference>
<keyword evidence="3" id="KW-0309">Germination</keyword>
<feature type="domain" description="Spore germination protein N-terminal" evidence="9">
    <location>
        <begin position="15"/>
        <end position="216"/>
    </location>
</feature>
<evidence type="ECO:0000259" key="8">
    <source>
        <dbReference type="Pfam" id="PF05504"/>
    </source>
</evidence>
<dbReference type="GO" id="GO:0016020">
    <property type="term" value="C:membrane"/>
    <property type="evidence" value="ECO:0007669"/>
    <property type="project" value="UniProtKB-SubCell"/>
</dbReference>
<dbReference type="STRING" id="59843.A3958_22745"/>
<dbReference type="Proteomes" id="UP000076796">
    <property type="component" value="Unassembled WGS sequence"/>
</dbReference>
<comment type="similarity">
    <text evidence="2">Belongs to the GerABKC lipoprotein family.</text>
</comment>
<dbReference type="NCBIfam" id="TIGR02887">
    <property type="entry name" value="spore_ger_x_C"/>
    <property type="match status" value="1"/>
</dbReference>
<dbReference type="EMBL" id="LWMH01000001">
    <property type="protein sequence ID" value="KZS48682.1"/>
    <property type="molecule type" value="Genomic_DNA"/>
</dbReference>
<keyword evidence="7" id="KW-0449">Lipoprotein</keyword>
<dbReference type="GO" id="GO:0009847">
    <property type="term" value="P:spore germination"/>
    <property type="evidence" value="ECO:0007669"/>
    <property type="project" value="InterPro"/>
</dbReference>
<dbReference type="Gene3D" id="3.30.300.210">
    <property type="entry name" value="Nutrient germinant receptor protein C, domain 3"/>
    <property type="match status" value="1"/>
</dbReference>
<dbReference type="InterPro" id="IPR057336">
    <property type="entry name" value="GerAC_N"/>
</dbReference>
<reference evidence="10" key="1">
    <citation type="journal article" date="2016" name="Genome Announc.">
        <title>Draft genomes of two strains of Paenibacillus glucanolyticus with capability to degrade lignocellulose.</title>
        <authorList>
            <person name="Mathews S.L."/>
            <person name="Pawlak J."/>
            <person name="Grunden A.M."/>
        </authorList>
    </citation>
    <scope>NUCLEOTIDE SEQUENCE [LARGE SCALE GENOMIC DNA]</scope>
    <source>
        <strain evidence="10">SLM1</strain>
    </source>
</reference>
<feature type="domain" description="Spore germination GerAC-like C-terminal" evidence="8">
    <location>
        <begin position="225"/>
        <end position="393"/>
    </location>
</feature>
<accession>A0A163M2B4</accession>
<keyword evidence="11" id="KW-1185">Reference proteome</keyword>
<evidence type="ECO:0000256" key="7">
    <source>
        <dbReference type="ARBA" id="ARBA00023288"/>
    </source>
</evidence>
<keyword evidence="4" id="KW-0732">Signal</keyword>
<evidence type="ECO:0000256" key="6">
    <source>
        <dbReference type="ARBA" id="ARBA00023139"/>
    </source>
</evidence>
<evidence type="ECO:0000256" key="2">
    <source>
        <dbReference type="ARBA" id="ARBA00007886"/>
    </source>
</evidence>
<evidence type="ECO:0000313" key="11">
    <source>
        <dbReference type="Proteomes" id="UP000076796"/>
    </source>
</evidence>
<name>A0A163M2B4_9BACL</name>
<evidence type="ECO:0000313" key="10">
    <source>
        <dbReference type="EMBL" id="KZS48682.1"/>
    </source>
</evidence>
<dbReference type="InterPro" id="IPR008844">
    <property type="entry name" value="Spore_GerAC-like"/>
</dbReference>
<keyword evidence="5" id="KW-0472">Membrane</keyword>
<sequence length="397" mass="44452">MLLVLLVLSLTGCWDRIEIEDRALILGIGIDEAEEGASSTEDLTTHSREEAAPLDNRMIRLTAQIAVPGRIPLGPGGNGGSAEGKEEPVWVVSVVGHTINDAMNNLQQEIADPRSLIHLRVIVVNENVARRGMDDLNDYLRRNQEVRRSTWLLITDNKAADLMGVAPPLERVPTLYLLAMLEKAADMGKFPKNSLSNYWNSESKLGQNAYLPYVSIRQKENILIKGLAYFNSNKLVGTTTPIEIGAYMAAKGFNPGGYTAMYNVPGIGFVTIRATERQSNIKVDIRNGKPHATINVRIQAELAEKYSPKPGMDDQEELNMAERGFNRFVKEMITSLLEKTQKDKSDIIGFGEIVRANNRDYWHKHIRDKNDWALLYSNMTYTIHVSSDIRRVGMKVD</sequence>
<gene>
    <name evidence="10" type="ORF">AWU65_23475</name>
</gene>
<comment type="caution">
    <text evidence="10">The sequence shown here is derived from an EMBL/GenBank/DDBJ whole genome shotgun (WGS) entry which is preliminary data.</text>
</comment>
<dbReference type="Pfam" id="PF25198">
    <property type="entry name" value="Spore_GerAC_N"/>
    <property type="match status" value="1"/>
</dbReference>
<dbReference type="PANTHER" id="PTHR35789">
    <property type="entry name" value="SPORE GERMINATION PROTEIN B3"/>
    <property type="match status" value="1"/>
</dbReference>